<organism evidence="1 2">
    <name type="scientific">Henosepilachna vigintioctopunctata</name>
    <dbReference type="NCBI Taxonomy" id="420089"/>
    <lineage>
        <taxon>Eukaryota</taxon>
        <taxon>Metazoa</taxon>
        <taxon>Ecdysozoa</taxon>
        <taxon>Arthropoda</taxon>
        <taxon>Hexapoda</taxon>
        <taxon>Insecta</taxon>
        <taxon>Pterygota</taxon>
        <taxon>Neoptera</taxon>
        <taxon>Endopterygota</taxon>
        <taxon>Coleoptera</taxon>
        <taxon>Polyphaga</taxon>
        <taxon>Cucujiformia</taxon>
        <taxon>Coccinelloidea</taxon>
        <taxon>Coccinellidae</taxon>
        <taxon>Epilachninae</taxon>
        <taxon>Epilachnini</taxon>
        <taxon>Henosepilachna</taxon>
    </lineage>
</organism>
<proteinExistence type="predicted"/>
<sequence>MNIAKEVIGYKTREHKQSWMTDEILSLMDERRKFKTQRNQENYRKIPKQIRTKIRIANNECFNLHKKLKEVAGIYRKRNFATITNENNEIESHEKQFGKIISETYSRMKELLTA</sequence>
<dbReference type="EMBL" id="JARQZJ010000122">
    <property type="protein sequence ID" value="KAK9889485.1"/>
    <property type="molecule type" value="Genomic_DNA"/>
</dbReference>
<protein>
    <submittedName>
        <fullName evidence="1">Uncharacterized protein</fullName>
    </submittedName>
</protein>
<name>A0AAW1V7G6_9CUCU</name>
<dbReference type="Proteomes" id="UP001431783">
    <property type="component" value="Unassembled WGS sequence"/>
</dbReference>
<reference evidence="1 2" key="1">
    <citation type="submission" date="2023-03" db="EMBL/GenBank/DDBJ databases">
        <title>Genome insight into feeding habits of ladybird beetles.</title>
        <authorList>
            <person name="Li H.-S."/>
            <person name="Huang Y.-H."/>
            <person name="Pang H."/>
        </authorList>
    </citation>
    <scope>NUCLEOTIDE SEQUENCE [LARGE SCALE GENOMIC DNA]</scope>
    <source>
        <strain evidence="1">SYSU_2023b</strain>
        <tissue evidence="1">Whole body</tissue>
    </source>
</reference>
<evidence type="ECO:0000313" key="2">
    <source>
        <dbReference type="Proteomes" id="UP001431783"/>
    </source>
</evidence>
<comment type="caution">
    <text evidence="1">The sequence shown here is derived from an EMBL/GenBank/DDBJ whole genome shotgun (WGS) entry which is preliminary data.</text>
</comment>
<evidence type="ECO:0000313" key="1">
    <source>
        <dbReference type="EMBL" id="KAK9889485.1"/>
    </source>
</evidence>
<keyword evidence="2" id="KW-1185">Reference proteome</keyword>
<accession>A0AAW1V7G6</accession>
<gene>
    <name evidence="1" type="ORF">WA026_004765</name>
</gene>
<dbReference type="AlphaFoldDB" id="A0AAW1V7G6"/>